<dbReference type="PANTHER" id="PTHR43133:SF52">
    <property type="entry name" value="ECF RNA POLYMERASE SIGMA FACTOR SIGL"/>
    <property type="match status" value="1"/>
</dbReference>
<feature type="compositionally biased region" description="Low complexity" evidence="5">
    <location>
        <begin position="54"/>
        <end position="84"/>
    </location>
</feature>
<dbReference type="InterPro" id="IPR039425">
    <property type="entry name" value="RNA_pol_sigma-70-like"/>
</dbReference>
<feature type="region of interest" description="Disordered" evidence="5">
    <location>
        <begin position="115"/>
        <end position="135"/>
    </location>
</feature>
<accession>A0AAU2JJM9</accession>
<organism evidence="6">
    <name type="scientific">Streptomyces sp. NBC_00049</name>
    <dbReference type="NCBI Taxonomy" id="2903617"/>
    <lineage>
        <taxon>Bacteria</taxon>
        <taxon>Bacillati</taxon>
        <taxon>Actinomycetota</taxon>
        <taxon>Actinomycetes</taxon>
        <taxon>Kitasatosporales</taxon>
        <taxon>Streptomycetaceae</taxon>
        <taxon>Streptomyces</taxon>
    </lineage>
</organism>
<gene>
    <name evidence="6" type="ORF">OG327_05970</name>
</gene>
<keyword evidence="3" id="KW-0238">DNA-binding</keyword>
<dbReference type="InterPro" id="IPR013324">
    <property type="entry name" value="RNA_pol_sigma_r3/r4-like"/>
</dbReference>
<evidence type="ECO:0000256" key="1">
    <source>
        <dbReference type="ARBA" id="ARBA00023015"/>
    </source>
</evidence>
<protein>
    <submittedName>
        <fullName evidence="6">Sigma-70 family RNA polymerase sigma factor</fullName>
    </submittedName>
</protein>
<keyword evidence="1" id="KW-0805">Transcription regulation</keyword>
<evidence type="ECO:0000256" key="4">
    <source>
        <dbReference type="ARBA" id="ARBA00023163"/>
    </source>
</evidence>
<keyword evidence="2" id="KW-0731">Sigma factor</keyword>
<name>A0AAU2JJM9_9ACTN</name>
<proteinExistence type="predicted"/>
<evidence type="ECO:0000256" key="5">
    <source>
        <dbReference type="SAM" id="MobiDB-lite"/>
    </source>
</evidence>
<sequence length="218" mass="23372">MDLQKADLFDKLGPLLSAEAAAEAPGTGVDAADLEQAVWVRLLERGRRAPDPADPATSSTPSDTSASDTSASLPADAGDAADPAEPARWLRRAVRAEARLARRRARREIPYDYRRHSVDGHRHHSAQGGPPAGAEPEDALLHGEENRALRSAVARLPGRCPELMKALLSPRDLTYREIAGELGISQGSLGPVRSRCLGCLRRMLAAEVAAPGLWGKER</sequence>
<dbReference type="EMBL" id="CP108264">
    <property type="protein sequence ID" value="WTU72925.1"/>
    <property type="molecule type" value="Genomic_DNA"/>
</dbReference>
<keyword evidence="4" id="KW-0804">Transcription</keyword>
<dbReference type="SUPFAM" id="SSF88659">
    <property type="entry name" value="Sigma3 and sigma4 domains of RNA polymerase sigma factors"/>
    <property type="match status" value="1"/>
</dbReference>
<dbReference type="InterPro" id="IPR036388">
    <property type="entry name" value="WH-like_DNA-bd_sf"/>
</dbReference>
<dbReference type="PANTHER" id="PTHR43133">
    <property type="entry name" value="RNA POLYMERASE ECF-TYPE SIGMA FACTO"/>
    <property type="match status" value="1"/>
</dbReference>
<evidence type="ECO:0000256" key="3">
    <source>
        <dbReference type="ARBA" id="ARBA00023125"/>
    </source>
</evidence>
<evidence type="ECO:0000256" key="2">
    <source>
        <dbReference type="ARBA" id="ARBA00023082"/>
    </source>
</evidence>
<dbReference type="GO" id="GO:0003677">
    <property type="term" value="F:DNA binding"/>
    <property type="evidence" value="ECO:0007669"/>
    <property type="project" value="UniProtKB-KW"/>
</dbReference>
<feature type="region of interest" description="Disordered" evidence="5">
    <location>
        <begin position="43"/>
        <end position="84"/>
    </location>
</feature>
<evidence type="ECO:0000313" key="6">
    <source>
        <dbReference type="EMBL" id="WTU72925.1"/>
    </source>
</evidence>
<dbReference type="GO" id="GO:0016987">
    <property type="term" value="F:sigma factor activity"/>
    <property type="evidence" value="ECO:0007669"/>
    <property type="project" value="UniProtKB-KW"/>
</dbReference>
<reference evidence="6" key="1">
    <citation type="submission" date="2022-10" db="EMBL/GenBank/DDBJ databases">
        <title>The complete genomes of actinobacterial strains from the NBC collection.</title>
        <authorList>
            <person name="Joergensen T.S."/>
            <person name="Alvarez Arevalo M."/>
            <person name="Sterndorff E.B."/>
            <person name="Faurdal D."/>
            <person name="Vuksanovic O."/>
            <person name="Mourched A.-S."/>
            <person name="Charusanti P."/>
            <person name="Shaw S."/>
            <person name="Blin K."/>
            <person name="Weber T."/>
        </authorList>
    </citation>
    <scope>NUCLEOTIDE SEQUENCE</scope>
    <source>
        <strain evidence="6">NBC_00049</strain>
    </source>
</reference>
<dbReference type="AlphaFoldDB" id="A0AAU2JJM9"/>
<dbReference type="Gene3D" id="1.10.10.10">
    <property type="entry name" value="Winged helix-like DNA-binding domain superfamily/Winged helix DNA-binding domain"/>
    <property type="match status" value="1"/>
</dbReference>